<feature type="transmembrane region" description="Helical" evidence="3">
    <location>
        <begin position="16"/>
        <end position="42"/>
    </location>
</feature>
<keyword evidence="2" id="KW-0270">Exopolysaccharide synthesis</keyword>
<comment type="caution">
    <text evidence="5">The sequence shown here is derived from an EMBL/GenBank/DDBJ whole genome shotgun (WGS) entry which is preliminary data.</text>
</comment>
<dbReference type="eggNOG" id="COG2148">
    <property type="taxonomic scope" value="Bacteria"/>
</dbReference>
<feature type="domain" description="Bacterial sugar transferase" evidence="4">
    <location>
        <begin position="14"/>
        <end position="207"/>
    </location>
</feature>
<sequence>MAPPRRGAGMTPGKRIFDICAAVLLGVVLSPLILGVALLVALRDGRPVLFRSERMRSPDEGFMLWKFRSMRPAAQDSGVSGGDKADRVTPTGRFLRRRRLDELPQLWNILRGDISFVGPRPPLRRYVEMFPDLYAEVLKSRPGVTGLATLAFHRTEERLLSGCTTAAETEAVYVARCVPWKAALDLIYQRQGSVCYDLRIMVATVWRRMPLRRRRKA</sequence>
<gene>
    <name evidence="5" type="ORF">OCH239_06620</name>
</gene>
<dbReference type="Proteomes" id="UP000022447">
    <property type="component" value="Unassembled WGS sequence"/>
</dbReference>
<keyword evidence="3" id="KW-0812">Transmembrane</keyword>
<accession>X7EFI6</accession>
<evidence type="ECO:0000313" key="6">
    <source>
        <dbReference type="Proteomes" id="UP000022447"/>
    </source>
</evidence>
<dbReference type="InterPro" id="IPR003362">
    <property type="entry name" value="Bact_transf"/>
</dbReference>
<reference evidence="5 6" key="1">
    <citation type="submission" date="2014-01" db="EMBL/GenBank/DDBJ databases">
        <title>Roseivivax halodurans JCM 10272 Genome Sequencing.</title>
        <authorList>
            <person name="Lai Q."/>
            <person name="Li G."/>
            <person name="Shao Z."/>
        </authorList>
    </citation>
    <scope>NUCLEOTIDE SEQUENCE [LARGE SCALE GENOMIC DNA]</scope>
    <source>
        <strain evidence="5 6">JCM 10272</strain>
    </source>
</reference>
<dbReference type="PATRIC" id="fig|1449350.3.peg.3008"/>
<dbReference type="AlphaFoldDB" id="X7EFI6"/>
<evidence type="ECO:0000256" key="3">
    <source>
        <dbReference type="SAM" id="Phobius"/>
    </source>
</evidence>
<keyword evidence="5" id="KW-0808">Transferase</keyword>
<comment type="similarity">
    <text evidence="1">Belongs to the bacterial sugar transferase family.</text>
</comment>
<dbReference type="EMBL" id="JALZ01000017">
    <property type="protein sequence ID" value="ETX13863.1"/>
    <property type="molecule type" value="Genomic_DNA"/>
</dbReference>
<dbReference type="STRING" id="1449350.OCH239_06620"/>
<dbReference type="PANTHER" id="PTHR30576">
    <property type="entry name" value="COLANIC BIOSYNTHESIS UDP-GLUCOSE LIPID CARRIER TRANSFERASE"/>
    <property type="match status" value="1"/>
</dbReference>
<dbReference type="GO" id="GO:0000271">
    <property type="term" value="P:polysaccharide biosynthetic process"/>
    <property type="evidence" value="ECO:0007669"/>
    <property type="project" value="UniProtKB-KW"/>
</dbReference>
<dbReference type="Pfam" id="PF02397">
    <property type="entry name" value="Bac_transf"/>
    <property type="match status" value="1"/>
</dbReference>
<keyword evidence="6" id="KW-1185">Reference proteome</keyword>
<evidence type="ECO:0000256" key="2">
    <source>
        <dbReference type="ARBA" id="ARBA00023169"/>
    </source>
</evidence>
<evidence type="ECO:0000313" key="5">
    <source>
        <dbReference type="EMBL" id="ETX13863.1"/>
    </source>
</evidence>
<evidence type="ECO:0000256" key="1">
    <source>
        <dbReference type="ARBA" id="ARBA00006464"/>
    </source>
</evidence>
<name>X7EFI6_9RHOB</name>
<dbReference type="PANTHER" id="PTHR30576:SF20">
    <property type="entry name" value="QUINOVOSAMINEPHOSPHOTRANSFERAE-RELATED"/>
    <property type="match status" value="1"/>
</dbReference>
<evidence type="ECO:0000259" key="4">
    <source>
        <dbReference type="Pfam" id="PF02397"/>
    </source>
</evidence>
<protein>
    <submittedName>
        <fullName evidence="5">Sugar transferase</fullName>
    </submittedName>
</protein>
<organism evidence="5 6">
    <name type="scientific">Roseivivax halodurans JCM 10272</name>
    <dbReference type="NCBI Taxonomy" id="1449350"/>
    <lineage>
        <taxon>Bacteria</taxon>
        <taxon>Pseudomonadati</taxon>
        <taxon>Pseudomonadota</taxon>
        <taxon>Alphaproteobacteria</taxon>
        <taxon>Rhodobacterales</taxon>
        <taxon>Roseobacteraceae</taxon>
        <taxon>Roseivivax</taxon>
    </lineage>
</organism>
<dbReference type="GO" id="GO:0016780">
    <property type="term" value="F:phosphotransferase activity, for other substituted phosphate groups"/>
    <property type="evidence" value="ECO:0007669"/>
    <property type="project" value="TreeGrafter"/>
</dbReference>
<proteinExistence type="inferred from homology"/>
<keyword evidence="3" id="KW-0472">Membrane</keyword>
<keyword evidence="3" id="KW-1133">Transmembrane helix</keyword>